<dbReference type="OrthoDB" id="10265322at2759"/>
<dbReference type="InterPro" id="IPR011042">
    <property type="entry name" value="6-blade_b-propeller_TolB-like"/>
</dbReference>
<keyword evidence="3" id="KW-1185">Reference proteome</keyword>
<gene>
    <name evidence="2" type="ORF">G7Y89_g13618</name>
</gene>
<evidence type="ECO:0000256" key="1">
    <source>
        <dbReference type="SAM" id="SignalP"/>
    </source>
</evidence>
<evidence type="ECO:0000313" key="3">
    <source>
        <dbReference type="Proteomes" id="UP000566819"/>
    </source>
</evidence>
<dbReference type="AlphaFoldDB" id="A0A8H4VVV6"/>
<protein>
    <recommendedName>
        <fullName evidence="4">Saponin hydrolase</fullName>
    </recommendedName>
</protein>
<dbReference type="Proteomes" id="UP000566819">
    <property type="component" value="Unassembled WGS sequence"/>
</dbReference>
<name>A0A8H4VVV6_9HELO</name>
<dbReference type="Pfam" id="PF07676">
    <property type="entry name" value="PD40"/>
    <property type="match status" value="1"/>
</dbReference>
<reference evidence="2 3" key="1">
    <citation type="submission" date="2020-03" db="EMBL/GenBank/DDBJ databases">
        <title>Draft Genome Sequence of Cudoniella acicularis.</title>
        <authorList>
            <person name="Buettner E."/>
            <person name="Kellner H."/>
        </authorList>
    </citation>
    <scope>NUCLEOTIDE SEQUENCE [LARGE SCALE GENOMIC DNA]</scope>
    <source>
        <strain evidence="2 3">DSM 108380</strain>
    </source>
</reference>
<proteinExistence type="predicted"/>
<organism evidence="2 3">
    <name type="scientific">Cudoniella acicularis</name>
    <dbReference type="NCBI Taxonomy" id="354080"/>
    <lineage>
        <taxon>Eukaryota</taxon>
        <taxon>Fungi</taxon>
        <taxon>Dikarya</taxon>
        <taxon>Ascomycota</taxon>
        <taxon>Pezizomycotina</taxon>
        <taxon>Leotiomycetes</taxon>
        <taxon>Helotiales</taxon>
        <taxon>Tricladiaceae</taxon>
        <taxon>Cudoniella</taxon>
    </lineage>
</organism>
<keyword evidence="1" id="KW-0732">Signal</keyword>
<sequence>MRFASTVTTALLAAAALTTTSLGLRRVPSSVDSLTVLYPPPQPEPIVVTELPLPPVTLSDQVGSCTPDINPHRTGCILRDSGLQSGNFLPDGKYVTAILSFAGAPAAPDPASIYTGLQLILVKVDGTTFPSGDPWKCVTCGVTAANQAGQNAAMDYPQAFRDGSRVMSGTNIIDCGSAQLASSSCTPANTYIYPIRWNNLADGSGPGGSIRELRIHPDNVHLGFSSISFTTDGKLTEYGYFSRISFNPSPSTGTPLTPRYDLTNVTRLFNPAGLQPITVQGDQISYNPDAISIGELRGFSGRGSEITYVGYPRESSNIDAFAADLTTGKIRRLTSNPEYVDPIDVSPDDKWMIIEDTRGTGRQMFMAGMRGIPPITDLVSTTASSSTRNNGRRRFFEPFLLDRYGDRGTYKGQKLTEAGDNSPGSINDPNWNALADPRWSPDGTRVVYHQEMVISPACGGPNPLPCPTSTASGGRIQRMMMANFTTRKPVQLPPVAPISDVVPWGVPYVPGSAIPTRPYPSQGVYTLKGKVTGSAKVNITENSSKTAILTVAVSYSGYSDDGLNFITGTESVTSTNLSPTLNHVDWYSRLTSTGQALSTKRTSPDGFHLNIDVLLNLFDANGTLTTTINGQVYKQPANGT</sequence>
<evidence type="ECO:0000313" key="2">
    <source>
        <dbReference type="EMBL" id="KAF4624551.1"/>
    </source>
</evidence>
<dbReference type="SUPFAM" id="SSF82171">
    <property type="entry name" value="DPP6 N-terminal domain-like"/>
    <property type="match status" value="1"/>
</dbReference>
<dbReference type="InterPro" id="IPR011659">
    <property type="entry name" value="WD40"/>
</dbReference>
<feature type="chain" id="PRO_5034946465" description="Saponin hydrolase" evidence="1">
    <location>
        <begin position="24"/>
        <end position="640"/>
    </location>
</feature>
<dbReference type="Gene3D" id="2.120.10.30">
    <property type="entry name" value="TolB, C-terminal domain"/>
    <property type="match status" value="1"/>
</dbReference>
<comment type="caution">
    <text evidence="2">The sequence shown here is derived from an EMBL/GenBank/DDBJ whole genome shotgun (WGS) entry which is preliminary data.</text>
</comment>
<dbReference type="EMBL" id="JAAMPI010001621">
    <property type="protein sequence ID" value="KAF4624551.1"/>
    <property type="molecule type" value="Genomic_DNA"/>
</dbReference>
<evidence type="ECO:0008006" key="4">
    <source>
        <dbReference type="Google" id="ProtNLM"/>
    </source>
</evidence>
<feature type="signal peptide" evidence="1">
    <location>
        <begin position="1"/>
        <end position="23"/>
    </location>
</feature>
<accession>A0A8H4VVV6</accession>